<gene>
    <name evidence="2" type="ORF">CPAV1605_1078</name>
</gene>
<evidence type="ECO:0000259" key="1">
    <source>
        <dbReference type="PROSITE" id="PS50181"/>
    </source>
</evidence>
<evidence type="ECO:0000313" key="2">
    <source>
        <dbReference type="EMBL" id="VVU95327.1"/>
    </source>
</evidence>
<sequence>MNLGSLMEIDLPNEIFLCIFDHCTIWDIMNFGQTCKEYRFVVINIINFIIKTRKKNNNFWEDYSAKNNLTENYSSFCNYFYAEIKNQIIVDKSCSYLEDIATNTTLEEFSDFYRFYRNNKYFIDLNNDYIDTLHNHNLIYYFNKYFFKLSKNKYDLASNALKFNINNCTNFVCYIGEVVTEFKENKIKLFTDFLIYNTEGSSNYLYYMIQIIKNFNKHSLKILKNYLSIQYMKENNYNILGYIINVYEDKNSKNFKQFMNEITKEHKTCLQIMKLKEKYVKIN</sequence>
<organism evidence="2">
    <name type="scientific">seawater metagenome</name>
    <dbReference type="NCBI Taxonomy" id="1561972"/>
    <lineage>
        <taxon>unclassified sequences</taxon>
        <taxon>metagenomes</taxon>
        <taxon>ecological metagenomes</taxon>
    </lineage>
</organism>
<dbReference type="EMBL" id="CABVLZ010000004">
    <property type="protein sequence ID" value="VVU95327.1"/>
    <property type="molecule type" value="Genomic_DNA"/>
</dbReference>
<feature type="domain" description="F-box" evidence="1">
    <location>
        <begin position="5"/>
        <end position="63"/>
    </location>
</feature>
<dbReference type="CDD" id="cd09917">
    <property type="entry name" value="F-box_SF"/>
    <property type="match status" value="1"/>
</dbReference>
<dbReference type="InterPro" id="IPR001810">
    <property type="entry name" value="F-box_dom"/>
</dbReference>
<dbReference type="InterPro" id="IPR036047">
    <property type="entry name" value="F-box-like_dom_sf"/>
</dbReference>
<dbReference type="PROSITE" id="PS50181">
    <property type="entry name" value="FBOX"/>
    <property type="match status" value="1"/>
</dbReference>
<accession>A0A5E8CJV5</accession>
<reference evidence="2" key="1">
    <citation type="submission" date="2019-09" db="EMBL/GenBank/DDBJ databases">
        <authorList>
            <person name="Needham M D."/>
        </authorList>
    </citation>
    <scope>NUCLEOTIDE SEQUENCE</scope>
</reference>
<dbReference type="SUPFAM" id="SSF81383">
    <property type="entry name" value="F-box domain"/>
    <property type="match status" value="1"/>
</dbReference>
<name>A0A5E8CJV5_9ZZZZ</name>
<dbReference type="Pfam" id="PF00646">
    <property type="entry name" value="F-box"/>
    <property type="match status" value="1"/>
</dbReference>
<protein>
    <recommendedName>
        <fullName evidence="1">F-box domain-containing protein</fullName>
    </recommendedName>
</protein>
<dbReference type="AlphaFoldDB" id="A0A5E8CJV5"/>
<proteinExistence type="predicted"/>